<proteinExistence type="predicted"/>
<dbReference type="KEGG" id="bprl:CL2_14760"/>
<reference evidence="1 2" key="1">
    <citation type="submission" date="2010-03" db="EMBL/GenBank/DDBJ databases">
        <title>The genome sequence of Clostridiales sp. SSC/2.</title>
        <authorList>
            <consortium name="metaHIT consortium -- http://www.metahit.eu/"/>
            <person name="Pajon A."/>
            <person name="Turner K."/>
            <person name="Parkhill J."/>
            <person name="Duncan S."/>
            <person name="Flint H."/>
        </authorList>
    </citation>
    <scope>NUCLEOTIDE SEQUENCE [LARGE SCALE GENOMIC DNA]</scope>
    <source>
        <strain evidence="1 2">SSC/2</strain>
    </source>
</reference>
<evidence type="ECO:0000313" key="1">
    <source>
        <dbReference type="EMBL" id="CBL38422.1"/>
    </source>
</evidence>
<dbReference type="RefSeq" id="WP_008390912.1">
    <property type="nucleotide sequence ID" value="NC_021016.1"/>
</dbReference>
<accession>D4N0M7</accession>
<organism evidence="1 2">
    <name type="scientific">Anaerostipes hadrus</name>
    <dbReference type="NCBI Taxonomy" id="649756"/>
    <lineage>
        <taxon>Bacteria</taxon>
        <taxon>Bacillati</taxon>
        <taxon>Bacillota</taxon>
        <taxon>Clostridia</taxon>
        <taxon>Lachnospirales</taxon>
        <taxon>Lachnospiraceae</taxon>
        <taxon>Anaerostipes</taxon>
    </lineage>
</organism>
<dbReference type="EMBL" id="FP929061">
    <property type="protein sequence ID" value="CBL38422.1"/>
    <property type="molecule type" value="Genomic_DNA"/>
</dbReference>
<evidence type="ECO:0000313" key="2">
    <source>
        <dbReference type="Proteomes" id="UP000008960"/>
    </source>
</evidence>
<dbReference type="PATRIC" id="fig|245018.3.peg.1774"/>
<name>D4N0M7_ANAHA</name>
<sequence length="196" mass="22722">MLEKTLDRGINMQKNCVEPFVVCFKNFDMSMEFEKALRNLIEQNDYICVADVINLFGGYTSPSDRRYGWLNLAWDDVGSGYINNNHLFELPIPHYLGYSEQYKPNTRRPKRGGKHPCSSTVNHPNHYQSETGLEVIDVIDAFTDGLDGVEAFDTGNIIKYICRWKKKNGIEDLEKAKWYLENLIKEVKEKENEDAK</sequence>
<reference evidence="1 2" key="2">
    <citation type="submission" date="2010-03" db="EMBL/GenBank/DDBJ databases">
        <authorList>
            <person name="Pajon A."/>
        </authorList>
    </citation>
    <scope>NUCLEOTIDE SEQUENCE [LARGE SCALE GENOMIC DNA]</scope>
    <source>
        <strain evidence="1 2">SSC/2</strain>
    </source>
</reference>
<dbReference type="Proteomes" id="UP000008960">
    <property type="component" value="Chromosome"/>
</dbReference>
<dbReference type="Pfam" id="PF11753">
    <property type="entry name" value="DUF3310"/>
    <property type="match status" value="1"/>
</dbReference>
<protein>
    <submittedName>
        <fullName evidence="1">Protein of unknwon function (DUF3310)</fullName>
    </submittedName>
</protein>
<dbReference type="InterPro" id="IPR021739">
    <property type="entry name" value="SaV-like"/>
</dbReference>
<gene>
    <name evidence="1" type="ORF">CL2_14760</name>
</gene>
<dbReference type="AlphaFoldDB" id="D4N0M7"/>